<evidence type="ECO:0000313" key="1">
    <source>
        <dbReference type="EMBL" id="KAI3787214.1"/>
    </source>
</evidence>
<proteinExistence type="predicted"/>
<reference evidence="1 2" key="2">
    <citation type="journal article" date="2022" name="Mol. Ecol. Resour.">
        <title>The genomes of chicory, endive, great burdock and yacon provide insights into Asteraceae paleo-polyploidization history and plant inulin production.</title>
        <authorList>
            <person name="Fan W."/>
            <person name="Wang S."/>
            <person name="Wang H."/>
            <person name="Wang A."/>
            <person name="Jiang F."/>
            <person name="Liu H."/>
            <person name="Zhao H."/>
            <person name="Xu D."/>
            <person name="Zhang Y."/>
        </authorList>
    </citation>
    <scope>NUCLEOTIDE SEQUENCE [LARGE SCALE GENOMIC DNA]</scope>
    <source>
        <strain evidence="2">cv. Yunnan</strain>
        <tissue evidence="1">Leaves</tissue>
    </source>
</reference>
<comment type="caution">
    <text evidence="1">The sequence shown here is derived from an EMBL/GenBank/DDBJ whole genome shotgun (WGS) entry which is preliminary data.</text>
</comment>
<organism evidence="1 2">
    <name type="scientific">Smallanthus sonchifolius</name>
    <dbReference type="NCBI Taxonomy" id="185202"/>
    <lineage>
        <taxon>Eukaryota</taxon>
        <taxon>Viridiplantae</taxon>
        <taxon>Streptophyta</taxon>
        <taxon>Embryophyta</taxon>
        <taxon>Tracheophyta</taxon>
        <taxon>Spermatophyta</taxon>
        <taxon>Magnoliopsida</taxon>
        <taxon>eudicotyledons</taxon>
        <taxon>Gunneridae</taxon>
        <taxon>Pentapetalae</taxon>
        <taxon>asterids</taxon>
        <taxon>campanulids</taxon>
        <taxon>Asterales</taxon>
        <taxon>Asteraceae</taxon>
        <taxon>Asteroideae</taxon>
        <taxon>Heliantheae alliance</taxon>
        <taxon>Millerieae</taxon>
        <taxon>Smallanthus</taxon>
    </lineage>
</organism>
<gene>
    <name evidence="1" type="ORF">L1987_41541</name>
</gene>
<accession>A0ACB9GUL9</accession>
<reference evidence="2" key="1">
    <citation type="journal article" date="2022" name="Mol. Ecol. Resour.">
        <title>The genomes of chicory, endive, great burdock and yacon provide insights into Asteraceae palaeo-polyploidization history and plant inulin production.</title>
        <authorList>
            <person name="Fan W."/>
            <person name="Wang S."/>
            <person name="Wang H."/>
            <person name="Wang A."/>
            <person name="Jiang F."/>
            <person name="Liu H."/>
            <person name="Zhao H."/>
            <person name="Xu D."/>
            <person name="Zhang Y."/>
        </authorList>
    </citation>
    <scope>NUCLEOTIDE SEQUENCE [LARGE SCALE GENOMIC DNA]</scope>
    <source>
        <strain evidence="2">cv. Yunnan</strain>
    </source>
</reference>
<dbReference type="Proteomes" id="UP001056120">
    <property type="component" value="Linkage Group LG13"/>
</dbReference>
<keyword evidence="2" id="KW-1185">Reference proteome</keyword>
<dbReference type="EMBL" id="CM042030">
    <property type="protein sequence ID" value="KAI3787214.1"/>
    <property type="molecule type" value="Genomic_DNA"/>
</dbReference>
<sequence>MHHLRFSSVATALISSLNATDSVADTHNTTNTRPTTAILSARFKVLVEYFRKGLDCFFAVWFIVGNVWIFGDHSSATDVPNLYRYNSNACHFPPYRFFHLNRCFVILQEFVNFYRLFSVFLTFSCVEYAMPFFLCATICCCLPPASENLTQNSGATTESINSLPTYKFKIKKHKRGKNKESHVGANEGGVVAAGTKNVRALSGEDALCRICLAKYANYDELLSQGLCGPVVKD</sequence>
<protein>
    <submittedName>
        <fullName evidence="1">Uncharacterized protein</fullName>
    </submittedName>
</protein>
<name>A0ACB9GUL9_9ASTR</name>
<evidence type="ECO:0000313" key="2">
    <source>
        <dbReference type="Proteomes" id="UP001056120"/>
    </source>
</evidence>